<dbReference type="eggNOG" id="COG3189">
    <property type="taxonomic scope" value="Bacteria"/>
</dbReference>
<dbReference type="STRING" id="160454.RV10_GL000280"/>
<dbReference type="Proteomes" id="UP000013782">
    <property type="component" value="Unassembled WGS sequence"/>
</dbReference>
<dbReference type="PANTHER" id="PTHR36849:SF1">
    <property type="entry name" value="CYTOPLASMIC PROTEIN"/>
    <property type="match status" value="1"/>
</dbReference>
<evidence type="ECO:0008006" key="3">
    <source>
        <dbReference type="Google" id="ProtNLM"/>
    </source>
</evidence>
<dbReference type="InterPro" id="IPR052552">
    <property type="entry name" value="YeaO-like"/>
</dbReference>
<dbReference type="PATRIC" id="fig|1158607.3.peg.4542"/>
<dbReference type="HOGENOM" id="CLU_137928_0_0_9"/>
<dbReference type="AlphaFoldDB" id="R2SHP0"/>
<dbReference type="Pfam" id="PF22752">
    <property type="entry name" value="DUF488-N3i"/>
    <property type="match status" value="1"/>
</dbReference>
<organism evidence="1 2">
    <name type="scientific">Enterococcus pallens ATCC BAA-351</name>
    <dbReference type="NCBI Taxonomy" id="1158607"/>
    <lineage>
        <taxon>Bacteria</taxon>
        <taxon>Bacillati</taxon>
        <taxon>Bacillota</taxon>
        <taxon>Bacilli</taxon>
        <taxon>Lactobacillales</taxon>
        <taxon>Enterococcaceae</taxon>
        <taxon>Enterococcus</taxon>
    </lineage>
</organism>
<dbReference type="OrthoDB" id="9790745at2"/>
<evidence type="ECO:0000313" key="1">
    <source>
        <dbReference type="EMBL" id="EOH87704.1"/>
    </source>
</evidence>
<reference evidence="1 2" key="1">
    <citation type="submission" date="2013-02" db="EMBL/GenBank/DDBJ databases">
        <title>The Genome Sequence of Enterococcus pallens BAA-351.</title>
        <authorList>
            <consortium name="The Broad Institute Genome Sequencing Platform"/>
            <consortium name="The Broad Institute Genome Sequencing Center for Infectious Disease"/>
            <person name="Earl A.M."/>
            <person name="Gilmore M.S."/>
            <person name="Lebreton F."/>
            <person name="Walker B."/>
            <person name="Young S.K."/>
            <person name="Zeng Q."/>
            <person name="Gargeya S."/>
            <person name="Fitzgerald M."/>
            <person name="Haas B."/>
            <person name="Abouelleil A."/>
            <person name="Alvarado L."/>
            <person name="Arachchi H.M."/>
            <person name="Berlin A.M."/>
            <person name="Chapman S.B."/>
            <person name="Dewar J."/>
            <person name="Goldberg J."/>
            <person name="Griggs A."/>
            <person name="Gujja S."/>
            <person name="Hansen M."/>
            <person name="Howarth C."/>
            <person name="Imamovic A."/>
            <person name="Larimer J."/>
            <person name="McCowan C."/>
            <person name="Murphy C."/>
            <person name="Neiman D."/>
            <person name="Pearson M."/>
            <person name="Priest M."/>
            <person name="Roberts A."/>
            <person name="Saif S."/>
            <person name="Shea T."/>
            <person name="Sisk P."/>
            <person name="Sykes S."/>
            <person name="Wortman J."/>
            <person name="Nusbaum C."/>
            <person name="Birren B."/>
        </authorList>
    </citation>
    <scope>NUCLEOTIDE SEQUENCE [LARGE SCALE GENOMIC DNA]</scope>
    <source>
        <strain evidence="1 2">ATCC BAA-351</strain>
    </source>
</reference>
<dbReference type="PANTHER" id="PTHR36849">
    <property type="entry name" value="CYTOPLASMIC PROTEIN-RELATED"/>
    <property type="match status" value="1"/>
</dbReference>
<proteinExistence type="predicted"/>
<name>R2SHP0_9ENTE</name>
<protein>
    <recommendedName>
        <fullName evidence="3">MarR family transcriptional regulator</fullName>
    </recommendedName>
</protein>
<gene>
    <name evidence="1" type="ORF">UAU_04558</name>
</gene>
<sequence length="119" mass="14073">MIKIKRAYEAVADDDGYRVLVDRIWPRGISKEKAAINEWLKEVAPSNELRKWFNHEPEKYTEFSERYLRELTDDKHQAAFKHLKQITSENSSVTLIYGAKDKEHNQAIVLKERLERENG</sequence>
<evidence type="ECO:0000313" key="2">
    <source>
        <dbReference type="Proteomes" id="UP000013782"/>
    </source>
</evidence>
<accession>R2SHP0</accession>
<dbReference type="EMBL" id="AJAQ01000046">
    <property type="protein sequence ID" value="EOH87704.1"/>
    <property type="molecule type" value="Genomic_DNA"/>
</dbReference>
<keyword evidence="2" id="KW-1185">Reference proteome</keyword>
<comment type="caution">
    <text evidence="1">The sequence shown here is derived from an EMBL/GenBank/DDBJ whole genome shotgun (WGS) entry which is preliminary data.</text>
</comment>
<dbReference type="RefSeq" id="WP_010759494.1">
    <property type="nucleotide sequence ID" value="NZ_ASWD01000003.1"/>
</dbReference>